<dbReference type="InterPro" id="IPR008532">
    <property type="entry name" value="NFACT_RNA-bd"/>
</dbReference>
<keyword evidence="8" id="KW-1185">Reference proteome</keyword>
<evidence type="ECO:0000256" key="5">
    <source>
        <dbReference type="HAMAP-Rule" id="MF_00844"/>
    </source>
</evidence>
<evidence type="ECO:0000256" key="4">
    <source>
        <dbReference type="ARBA" id="ARBA00022917"/>
    </source>
</evidence>
<proteinExistence type="inferred from homology"/>
<dbReference type="GO" id="GO:0072344">
    <property type="term" value="P:rescue of stalled ribosome"/>
    <property type="evidence" value="ECO:0007669"/>
    <property type="project" value="UniProtKB-UniRule"/>
</dbReference>
<dbReference type="Proteomes" id="UP000035068">
    <property type="component" value="Unassembled WGS sequence"/>
</dbReference>
<evidence type="ECO:0000256" key="3">
    <source>
        <dbReference type="ARBA" id="ARBA00022884"/>
    </source>
</evidence>
<dbReference type="AlphaFoldDB" id="A0A0C2HR31"/>
<evidence type="ECO:0000256" key="1">
    <source>
        <dbReference type="ARBA" id="ARBA00022555"/>
    </source>
</evidence>
<organism evidence="7 8">
    <name type="scientific">Geoalkalibacter ferrihydriticus DSM 17813</name>
    <dbReference type="NCBI Taxonomy" id="1121915"/>
    <lineage>
        <taxon>Bacteria</taxon>
        <taxon>Pseudomonadati</taxon>
        <taxon>Thermodesulfobacteriota</taxon>
        <taxon>Desulfuromonadia</taxon>
        <taxon>Desulfuromonadales</taxon>
        <taxon>Geoalkalibacteraceae</taxon>
        <taxon>Geoalkalibacter</taxon>
    </lineage>
</organism>
<dbReference type="GO" id="GO:0019843">
    <property type="term" value="F:rRNA binding"/>
    <property type="evidence" value="ECO:0007669"/>
    <property type="project" value="UniProtKB-UniRule"/>
</dbReference>
<dbReference type="InterPro" id="IPR043682">
    <property type="entry name" value="RqcH_bacterial"/>
</dbReference>
<comment type="function">
    <text evidence="5">Key component of the ribosome quality control system (RQC), a ribosome-associated complex that mediates the extraction of incompletely synthesized nascent chains from stalled ribosomes and their subsequent degradation. RqcH recruits Ala-charged tRNA, and with RqcP directs the elongation of stalled nascent chains on 50S ribosomal subunits, leading to non-templated C-terminal alanine extensions (Ala tail). The Ala tail promotes nascent chain degradation. May add between 1 and at least 8 Ala residues. Binds to stalled 50S ribosomal subunits.</text>
</comment>
<keyword evidence="2 5" id="KW-0699">rRNA-binding</keyword>
<comment type="similarity">
    <text evidence="5">Belongs to the NEMF family.</text>
</comment>
<dbReference type="Pfam" id="PF05833">
    <property type="entry name" value="NFACT_N"/>
    <property type="match status" value="1"/>
</dbReference>
<dbReference type="PANTHER" id="PTHR15239:SF6">
    <property type="entry name" value="RIBOSOME QUALITY CONTROL COMPLEX SUBUNIT NEMF"/>
    <property type="match status" value="1"/>
</dbReference>
<sequence>MDILMIEAVTAELQEKLAGSRIDKIFQPEADILILRLWNGRENLRLLLSPAQRFPRLHLSEQSFPNPAAPPRFCQLLRARLSRLQRIALVPNERIVHLHCSGPGGEAYLLAVELVGRRSNLVLVDGDGFIVDLWKREKQESAARILLPGQPYQLPAPRLLTPLSEVHELPEDRGAPDEVARWLFRTLTPMSSFVAAELAAGLQQGRSLSKLVEEIIIRRGERDYAPTVGRLEGAPFISAFPVHFVELEDVRHFTSPSEAAEYYFQLAMGEAGELGEKRQLLQRVARQLARINARIEKIRQEERRLAEGEGLREKGELLLANLYRISAGMHQIQVEDYYRDPPQPLTINLDPRLSAAQNAEQYFRRYKKGRRGAGHIARRLQESQQERDWLESVQHALEQAQEAVDVTAVRHELEEAGLLASQGRLGKRPVTDPRSRVRSAVSPGGYRIFWGRNNRTNDYVTRELAAPQDWWFHAQGMPGCHLVLKVRNRGEEIPDEDMLFAAALAAGYSKGSAAGKVEVMVARAADVRKPKGAPAGLVSVQAFTTLRVEPKKMLE</sequence>
<comment type="caution">
    <text evidence="7">The sequence shown here is derived from an EMBL/GenBank/DDBJ whole genome shotgun (WGS) entry which is preliminary data.</text>
</comment>
<dbReference type="HAMAP" id="MF_00844_B">
    <property type="entry name" value="RqcH_B"/>
    <property type="match status" value="1"/>
</dbReference>
<protein>
    <recommendedName>
        <fullName evidence="5">Rqc2 homolog RqcH</fullName>
        <shortName evidence="5">RqcH</shortName>
    </recommendedName>
</protein>
<dbReference type="GO" id="GO:0000049">
    <property type="term" value="F:tRNA binding"/>
    <property type="evidence" value="ECO:0007669"/>
    <property type="project" value="UniProtKB-UniRule"/>
</dbReference>
<comment type="subunit">
    <text evidence="5">Associates with stalled 50S ribosomal subunits. Binds to RqcP.</text>
</comment>
<evidence type="ECO:0000313" key="8">
    <source>
        <dbReference type="Proteomes" id="UP000035068"/>
    </source>
</evidence>
<dbReference type="Pfam" id="PF05670">
    <property type="entry name" value="NFACT-R_1"/>
    <property type="match status" value="1"/>
</dbReference>
<name>A0A0C2HR31_9BACT</name>
<feature type="domain" description="NFACT RNA-binding" evidence="6">
    <location>
        <begin position="442"/>
        <end position="532"/>
    </location>
</feature>
<evidence type="ECO:0000313" key="7">
    <source>
        <dbReference type="EMBL" id="KIH77340.1"/>
    </source>
</evidence>
<reference evidence="7 8" key="1">
    <citation type="submission" date="2014-12" db="EMBL/GenBank/DDBJ databases">
        <title>Genomes of Geoalkalibacter ferrihydriticus and Geoalkalibacter subterraneus, two haloalkaliphilic metal-reducing members of the Geobacteraceae.</title>
        <authorList>
            <person name="Badalamenti J.P."/>
            <person name="Torres C.I."/>
            <person name="Krajmalnik-Brown R."/>
            <person name="Bond D.R."/>
        </authorList>
    </citation>
    <scope>NUCLEOTIDE SEQUENCE [LARGE SCALE GENOMIC DNA]</scope>
    <source>
        <strain evidence="7 8">DSM 17813</strain>
    </source>
</reference>
<dbReference type="GO" id="GO:0043023">
    <property type="term" value="F:ribosomal large subunit binding"/>
    <property type="evidence" value="ECO:0007669"/>
    <property type="project" value="UniProtKB-UniRule"/>
</dbReference>
<dbReference type="EMBL" id="JWJD01000001">
    <property type="protein sequence ID" value="KIH77340.1"/>
    <property type="molecule type" value="Genomic_DNA"/>
</dbReference>
<dbReference type="Gene3D" id="2.30.310.10">
    <property type="entry name" value="ibrinogen binding protein from staphylococcus aureus domain"/>
    <property type="match status" value="1"/>
</dbReference>
<keyword evidence="3 5" id="KW-0694">RNA-binding</keyword>
<dbReference type="PANTHER" id="PTHR15239">
    <property type="entry name" value="NUCLEAR EXPORT MEDIATOR FACTOR NEMF"/>
    <property type="match status" value="1"/>
</dbReference>
<gene>
    <name evidence="5" type="primary">rqcH</name>
    <name evidence="7" type="ORF">GFER_00875</name>
</gene>
<accession>A0A0C2HR31</accession>
<keyword evidence="1 5" id="KW-0820">tRNA-binding</keyword>
<keyword evidence="4 5" id="KW-0648">Protein biosynthesis</keyword>
<dbReference type="GO" id="GO:1990112">
    <property type="term" value="C:RQC complex"/>
    <property type="evidence" value="ECO:0007669"/>
    <property type="project" value="TreeGrafter"/>
</dbReference>
<evidence type="ECO:0000259" key="6">
    <source>
        <dbReference type="Pfam" id="PF05670"/>
    </source>
</evidence>
<evidence type="ECO:0000256" key="2">
    <source>
        <dbReference type="ARBA" id="ARBA00022730"/>
    </source>
</evidence>
<dbReference type="RefSeq" id="WP_040095233.1">
    <property type="nucleotide sequence ID" value="NZ_JWJD01000001.1"/>
</dbReference>
<dbReference type="InterPro" id="IPR051608">
    <property type="entry name" value="RQC_Subunit_NEMF"/>
</dbReference>